<dbReference type="PROSITE" id="PS51375">
    <property type="entry name" value="PPR"/>
    <property type="match status" value="3"/>
</dbReference>
<dbReference type="Proteomes" id="UP000554482">
    <property type="component" value="Unassembled WGS sequence"/>
</dbReference>
<dbReference type="Pfam" id="PF01535">
    <property type="entry name" value="PPR"/>
    <property type="match status" value="4"/>
</dbReference>
<dbReference type="InterPro" id="IPR002885">
    <property type="entry name" value="PPR_rpt"/>
</dbReference>
<dbReference type="OrthoDB" id="185373at2759"/>
<dbReference type="AlphaFoldDB" id="A0A7J6X203"/>
<organism evidence="4 5">
    <name type="scientific">Thalictrum thalictroides</name>
    <name type="common">Rue-anemone</name>
    <name type="synonym">Anemone thalictroides</name>
    <dbReference type="NCBI Taxonomy" id="46969"/>
    <lineage>
        <taxon>Eukaryota</taxon>
        <taxon>Viridiplantae</taxon>
        <taxon>Streptophyta</taxon>
        <taxon>Embryophyta</taxon>
        <taxon>Tracheophyta</taxon>
        <taxon>Spermatophyta</taxon>
        <taxon>Magnoliopsida</taxon>
        <taxon>Ranunculales</taxon>
        <taxon>Ranunculaceae</taxon>
        <taxon>Thalictroideae</taxon>
        <taxon>Thalictrum</taxon>
    </lineage>
</organism>
<protein>
    <submittedName>
        <fullName evidence="4">Pentatricopeptide repeat-containing protein</fullName>
    </submittedName>
</protein>
<evidence type="ECO:0000256" key="3">
    <source>
        <dbReference type="PROSITE-ProRule" id="PRU00708"/>
    </source>
</evidence>
<dbReference type="NCBIfam" id="TIGR00756">
    <property type="entry name" value="PPR"/>
    <property type="match status" value="3"/>
</dbReference>
<feature type="repeat" description="PPR" evidence="3">
    <location>
        <begin position="94"/>
        <end position="128"/>
    </location>
</feature>
<dbReference type="InterPro" id="IPR046960">
    <property type="entry name" value="PPR_At4g14850-like_plant"/>
</dbReference>
<evidence type="ECO:0000256" key="2">
    <source>
        <dbReference type="ARBA" id="ARBA00061659"/>
    </source>
</evidence>
<dbReference type="Gene3D" id="1.25.40.10">
    <property type="entry name" value="Tetratricopeptide repeat domain"/>
    <property type="match status" value="5"/>
</dbReference>
<comment type="similarity">
    <text evidence="2">Belongs to the PPR family. PCMP-E subfamily.</text>
</comment>
<reference evidence="4 5" key="1">
    <citation type="submission" date="2020-06" db="EMBL/GenBank/DDBJ databases">
        <title>Transcriptomic and genomic resources for Thalictrum thalictroides and T. hernandezii: Facilitating candidate gene discovery in an emerging model plant lineage.</title>
        <authorList>
            <person name="Arias T."/>
            <person name="Riano-Pachon D.M."/>
            <person name="Di Stilio V.S."/>
        </authorList>
    </citation>
    <scope>NUCLEOTIDE SEQUENCE [LARGE SCALE GENOMIC DNA]</scope>
    <source>
        <strain evidence="5">cv. WT478/WT964</strain>
        <tissue evidence="4">Leaves</tissue>
    </source>
</reference>
<dbReference type="FunFam" id="1.25.40.10:FF:000344">
    <property type="entry name" value="Pentatricopeptide repeat-containing protein"/>
    <property type="match status" value="1"/>
</dbReference>
<name>A0A7J6X203_THATH</name>
<proteinExistence type="inferred from homology"/>
<evidence type="ECO:0000313" key="4">
    <source>
        <dbReference type="EMBL" id="KAF5203107.1"/>
    </source>
</evidence>
<dbReference type="Pfam" id="PF13041">
    <property type="entry name" value="PPR_2"/>
    <property type="match status" value="1"/>
</dbReference>
<keyword evidence="1" id="KW-0677">Repeat</keyword>
<dbReference type="PANTHER" id="PTHR47926">
    <property type="entry name" value="PENTATRICOPEPTIDE REPEAT-CONTAINING PROTEIN"/>
    <property type="match status" value="1"/>
</dbReference>
<dbReference type="FunFam" id="1.25.40.10:FF:000212">
    <property type="entry name" value="Pentatricopeptide repeat-containing protein At2g03380, mitochondrial"/>
    <property type="match status" value="1"/>
</dbReference>
<dbReference type="EMBL" id="JABWDY010007248">
    <property type="protein sequence ID" value="KAF5203107.1"/>
    <property type="molecule type" value="Genomic_DNA"/>
</dbReference>
<dbReference type="Pfam" id="PF20431">
    <property type="entry name" value="E_motif"/>
    <property type="match status" value="1"/>
</dbReference>
<feature type="repeat" description="PPR" evidence="3">
    <location>
        <begin position="295"/>
        <end position="325"/>
    </location>
</feature>
<dbReference type="InterPro" id="IPR046848">
    <property type="entry name" value="E_motif"/>
</dbReference>
<comment type="caution">
    <text evidence="4">The sequence shown here is derived from an EMBL/GenBank/DDBJ whole genome shotgun (WGS) entry which is preliminary data.</text>
</comment>
<accession>A0A7J6X203</accession>
<dbReference type="GO" id="GO:0003723">
    <property type="term" value="F:RNA binding"/>
    <property type="evidence" value="ECO:0007669"/>
    <property type="project" value="InterPro"/>
</dbReference>
<dbReference type="GO" id="GO:0009451">
    <property type="term" value="P:RNA modification"/>
    <property type="evidence" value="ECO:0007669"/>
    <property type="project" value="InterPro"/>
</dbReference>
<dbReference type="SUPFAM" id="SSF48452">
    <property type="entry name" value="TPR-like"/>
    <property type="match status" value="1"/>
</dbReference>
<gene>
    <name evidence="4" type="ORF">FRX31_007312</name>
</gene>
<evidence type="ECO:0000256" key="1">
    <source>
        <dbReference type="ARBA" id="ARBA00022737"/>
    </source>
</evidence>
<evidence type="ECO:0000313" key="5">
    <source>
        <dbReference type="Proteomes" id="UP000554482"/>
    </source>
</evidence>
<dbReference type="InterPro" id="IPR011990">
    <property type="entry name" value="TPR-like_helical_dom_sf"/>
</dbReference>
<sequence>MLRWYFLNESYWEVIWFYRYMKECLNEQDNIVFSEVLTACVELRDLHEGRKLHGRIVKVGNPDSFVYTGLSDMYAKCGEFECSCLVFEESPERNVVSWTSMIVRCVQNDCAKEGMVIFDRMRHCSVTPNLFTLGSLLTACKRLDALHQGKWVHGCMIKLGVDENLFVVSSLLDMYLKCGTIMDARLVFDELEIVDLVSWTTMIVGYTHRNLPNEALMLFTDKKWAYVLPNSVTIASALSACAQMGKLNLGKNVHSVGTKLGLEDSTVKNALVNMYAKCCRLGDASYIFETYIDKDVVAWNSMIAGYSQNGYAYKALVHFHRMRYSFVIDAVTMVNVLSACVILGALRTGSALHAYALQDGLVSSNVFVGTALVNLYFKCGDSESARRVFDEMGEKNTVTWSSMMSGYGMHGDASGSLTLFGEMLKENLEPNDVVFTNIISACGHAGMIVEGWKYFESMCKEHRLVPSIKHYVCMIDLLARSGRLDEALGFIERMPIQADARVWGALLHGCRLHSRLDIGEVAVRRMVELQPDTAGYYVLMSNLYASDGRWEQVNEMRELMKKQGLNKSPGWSLVEMYSNDHHPALRVASAS</sequence>
<keyword evidence="5" id="KW-1185">Reference proteome</keyword>
<dbReference type="PANTHER" id="PTHR47926:SF363">
    <property type="entry name" value="PENTATRICOPEPTIDE REPEAT-CONTAINING PROTEIN"/>
    <property type="match status" value="1"/>
</dbReference>
<feature type="repeat" description="PPR" evidence="3">
    <location>
        <begin position="396"/>
        <end position="430"/>
    </location>
</feature>